<dbReference type="Proteomes" id="UP000235220">
    <property type="component" value="Chromosome 4"/>
</dbReference>
<organism evidence="1 2">
    <name type="scientific">Juglans regia</name>
    <name type="common">English walnut</name>
    <dbReference type="NCBI Taxonomy" id="51240"/>
    <lineage>
        <taxon>Eukaryota</taxon>
        <taxon>Viridiplantae</taxon>
        <taxon>Streptophyta</taxon>
        <taxon>Embryophyta</taxon>
        <taxon>Tracheophyta</taxon>
        <taxon>Spermatophyta</taxon>
        <taxon>Magnoliopsida</taxon>
        <taxon>eudicotyledons</taxon>
        <taxon>Gunneridae</taxon>
        <taxon>Pentapetalae</taxon>
        <taxon>rosids</taxon>
        <taxon>fabids</taxon>
        <taxon>Fagales</taxon>
        <taxon>Juglandaceae</taxon>
        <taxon>Juglans</taxon>
    </lineage>
</organism>
<dbReference type="Gramene" id="Jr04_06840_p1">
    <property type="protein sequence ID" value="cds.Jr04_06840_p1"/>
    <property type="gene ID" value="Jr04_06840"/>
</dbReference>
<dbReference type="Pfam" id="PF08284">
    <property type="entry name" value="RVP_2"/>
    <property type="match status" value="1"/>
</dbReference>
<protein>
    <submittedName>
        <fullName evidence="2">Uncharacterized protein LOC108992525</fullName>
    </submittedName>
</protein>
<dbReference type="InterPro" id="IPR021109">
    <property type="entry name" value="Peptidase_aspartic_dom_sf"/>
</dbReference>
<gene>
    <name evidence="2" type="primary">LOC108992525</name>
</gene>
<dbReference type="KEGG" id="jre:108992525"/>
<reference evidence="2" key="1">
    <citation type="submission" date="2025-08" db="UniProtKB">
        <authorList>
            <consortium name="RefSeq"/>
        </authorList>
    </citation>
    <scope>IDENTIFICATION</scope>
    <source>
        <tissue evidence="2">Leaves</tissue>
    </source>
</reference>
<accession>A0A2I4ETF0</accession>
<evidence type="ECO:0000313" key="2">
    <source>
        <dbReference type="RefSeq" id="XP_018822670.2"/>
    </source>
</evidence>
<sequence>MPDGRVKTPVKAKVYAITSREVNLEADETADVGVITGKVKLKLHLVCALFDSGASRSFVSVSCAKRCELDAEPLSQRVLVAIPDGKIVAKIDCRGREVVFNLPAKDRICYMEEIVRLDPSVVTAGQVKKSPMSGATIYLVMMTNVIEESKGVQGIPVIEDFPRFFADDLPGLAPD</sequence>
<dbReference type="GeneID" id="108992525"/>
<evidence type="ECO:0000313" key="1">
    <source>
        <dbReference type="Proteomes" id="UP000235220"/>
    </source>
</evidence>
<proteinExistence type="predicted"/>
<keyword evidence="1" id="KW-1185">Reference proteome</keyword>
<name>A0A2I4ETF0_JUGRE</name>
<dbReference type="RefSeq" id="XP_018822670.2">
    <property type="nucleotide sequence ID" value="XM_018967125.2"/>
</dbReference>
<dbReference type="AlphaFoldDB" id="A0A2I4ETF0"/>
<dbReference type="Gene3D" id="2.40.70.10">
    <property type="entry name" value="Acid Proteases"/>
    <property type="match status" value="1"/>
</dbReference>
<dbReference type="OrthoDB" id="1751327at2759"/>